<keyword evidence="2" id="KW-0378">Hydrolase</keyword>
<evidence type="ECO:0000313" key="2">
    <source>
        <dbReference type="EMBL" id="MFD0855574.1"/>
    </source>
</evidence>
<dbReference type="Proteomes" id="UP001597083">
    <property type="component" value="Unassembled WGS sequence"/>
</dbReference>
<sequence>MGALPEWMLSLPKEGITAEHYDQMPVEDCRNIEIVDGRIVVCPSQTPHHNLIALRLTHDLDRQLPEPWQVTSHVDLRISEFPLTNRRPDILVFRGNPDELPIVPTNVLLAAEIMSQSSVSTDRLDKPAEYASAGIPYFWRFELEGDELIAYTYICDSTTKTYGEPDVHKLTLKTARPFPIEIDLAALL</sequence>
<dbReference type="CDD" id="cd06260">
    <property type="entry name" value="DUF820-like"/>
    <property type="match status" value="1"/>
</dbReference>
<gene>
    <name evidence="2" type="ORF">ACFQ07_25255</name>
</gene>
<accession>A0ABW3CPQ9</accession>
<keyword evidence="2" id="KW-0540">Nuclease</keyword>
<keyword evidence="3" id="KW-1185">Reference proteome</keyword>
<dbReference type="SUPFAM" id="SSF52980">
    <property type="entry name" value="Restriction endonuclease-like"/>
    <property type="match status" value="1"/>
</dbReference>
<protein>
    <submittedName>
        <fullName evidence="2">Uma2 family endonuclease</fullName>
    </submittedName>
</protein>
<keyword evidence="2" id="KW-0255">Endonuclease</keyword>
<dbReference type="GO" id="GO:0004519">
    <property type="term" value="F:endonuclease activity"/>
    <property type="evidence" value="ECO:0007669"/>
    <property type="project" value="UniProtKB-KW"/>
</dbReference>
<dbReference type="EMBL" id="JBHTIR010003668">
    <property type="protein sequence ID" value="MFD0855574.1"/>
    <property type="molecule type" value="Genomic_DNA"/>
</dbReference>
<proteinExistence type="predicted"/>
<comment type="caution">
    <text evidence="2">The sequence shown here is derived from an EMBL/GenBank/DDBJ whole genome shotgun (WGS) entry which is preliminary data.</text>
</comment>
<feature type="domain" description="Putative restriction endonuclease" evidence="1">
    <location>
        <begin position="19"/>
        <end position="154"/>
    </location>
</feature>
<dbReference type="Gene3D" id="3.90.1570.10">
    <property type="entry name" value="tt1808, chain A"/>
    <property type="match status" value="1"/>
</dbReference>
<dbReference type="PANTHER" id="PTHR35400:SF3">
    <property type="entry name" value="SLL1072 PROTEIN"/>
    <property type="match status" value="1"/>
</dbReference>
<dbReference type="PANTHER" id="PTHR35400">
    <property type="entry name" value="SLR1083 PROTEIN"/>
    <property type="match status" value="1"/>
</dbReference>
<evidence type="ECO:0000313" key="3">
    <source>
        <dbReference type="Proteomes" id="UP001597083"/>
    </source>
</evidence>
<name>A0ABW3CPQ9_9ACTN</name>
<dbReference type="InterPro" id="IPR012296">
    <property type="entry name" value="Nuclease_put_TT1808"/>
</dbReference>
<evidence type="ECO:0000259" key="1">
    <source>
        <dbReference type="Pfam" id="PF05685"/>
    </source>
</evidence>
<reference evidence="3" key="1">
    <citation type="journal article" date="2019" name="Int. J. Syst. Evol. Microbiol.">
        <title>The Global Catalogue of Microorganisms (GCM) 10K type strain sequencing project: providing services to taxonomists for standard genome sequencing and annotation.</title>
        <authorList>
            <consortium name="The Broad Institute Genomics Platform"/>
            <consortium name="The Broad Institute Genome Sequencing Center for Infectious Disease"/>
            <person name="Wu L."/>
            <person name="Ma J."/>
        </authorList>
    </citation>
    <scope>NUCLEOTIDE SEQUENCE [LARGE SCALE GENOMIC DNA]</scope>
    <source>
        <strain evidence="3">JCM 31696</strain>
    </source>
</reference>
<dbReference type="InterPro" id="IPR008538">
    <property type="entry name" value="Uma2"/>
</dbReference>
<organism evidence="2 3">
    <name type="scientific">Actinomadura adrarensis</name>
    <dbReference type="NCBI Taxonomy" id="1819600"/>
    <lineage>
        <taxon>Bacteria</taxon>
        <taxon>Bacillati</taxon>
        <taxon>Actinomycetota</taxon>
        <taxon>Actinomycetes</taxon>
        <taxon>Streptosporangiales</taxon>
        <taxon>Thermomonosporaceae</taxon>
        <taxon>Actinomadura</taxon>
    </lineage>
</organism>
<dbReference type="Pfam" id="PF05685">
    <property type="entry name" value="Uma2"/>
    <property type="match status" value="1"/>
</dbReference>
<dbReference type="InterPro" id="IPR011335">
    <property type="entry name" value="Restrct_endonuc-II-like"/>
</dbReference>